<dbReference type="Proteomes" id="UP001589733">
    <property type="component" value="Unassembled WGS sequence"/>
</dbReference>
<feature type="region of interest" description="Disordered" evidence="1">
    <location>
        <begin position="140"/>
        <end position="164"/>
    </location>
</feature>
<evidence type="ECO:0000256" key="1">
    <source>
        <dbReference type="SAM" id="MobiDB-lite"/>
    </source>
</evidence>
<feature type="region of interest" description="Disordered" evidence="1">
    <location>
        <begin position="177"/>
        <end position="256"/>
    </location>
</feature>
<feature type="compositionally biased region" description="Low complexity" evidence="1">
    <location>
        <begin position="195"/>
        <end position="221"/>
    </location>
</feature>
<dbReference type="RefSeq" id="WP_380013109.1">
    <property type="nucleotide sequence ID" value="NZ_JBHLYR010000052.1"/>
</dbReference>
<evidence type="ECO:0000313" key="2">
    <source>
        <dbReference type="EMBL" id="MFB9993723.1"/>
    </source>
</evidence>
<comment type="caution">
    <text evidence="2">The sequence shown here is derived from an EMBL/GenBank/DDBJ whole genome shotgun (WGS) entry which is preliminary data.</text>
</comment>
<name>A0ABV6B1T1_9DEIO</name>
<keyword evidence="3" id="KW-1185">Reference proteome</keyword>
<proteinExistence type="predicted"/>
<sequence>MADDRSSNFSASDSPFPLSERDENRARLKASIDALTEQASLQVNLQKEPLKMLGGASAVGAVLGMVVGRQFRRSKKIYVDAASPAKHQKALMKAQKGQKGGGGIGGALVATLGTLAVKTLTDKVINPRLEELANSMLDKAGQPVSRPAAQPGAPKTEAGHADSPADALKAALGKLGLGKSESAEPKAERVTPLLRTPAPASRSSAVPTSSVSPVSTGGVASFIKTHPGQVAAPESKVEAKAQGSVITETEKSNPNT</sequence>
<feature type="compositionally biased region" description="Polar residues" evidence="1">
    <location>
        <begin position="244"/>
        <end position="256"/>
    </location>
</feature>
<reference evidence="2 3" key="1">
    <citation type="submission" date="2024-09" db="EMBL/GenBank/DDBJ databases">
        <authorList>
            <person name="Sun Q."/>
            <person name="Mori K."/>
        </authorList>
    </citation>
    <scope>NUCLEOTIDE SEQUENCE [LARGE SCALE GENOMIC DNA]</scope>
    <source>
        <strain evidence="2 3">JCM 13503</strain>
    </source>
</reference>
<organism evidence="2 3">
    <name type="scientific">Deinococcus oregonensis</name>
    <dbReference type="NCBI Taxonomy" id="1805970"/>
    <lineage>
        <taxon>Bacteria</taxon>
        <taxon>Thermotogati</taxon>
        <taxon>Deinococcota</taxon>
        <taxon>Deinococci</taxon>
        <taxon>Deinococcales</taxon>
        <taxon>Deinococcaceae</taxon>
        <taxon>Deinococcus</taxon>
    </lineage>
</organism>
<protein>
    <recommendedName>
        <fullName evidence="4">DUF3618 domain-containing protein</fullName>
    </recommendedName>
</protein>
<evidence type="ECO:0008006" key="4">
    <source>
        <dbReference type="Google" id="ProtNLM"/>
    </source>
</evidence>
<gene>
    <name evidence="2" type="ORF">ACFFLM_17315</name>
</gene>
<dbReference type="EMBL" id="JBHLYR010000052">
    <property type="protein sequence ID" value="MFB9993723.1"/>
    <property type="molecule type" value="Genomic_DNA"/>
</dbReference>
<evidence type="ECO:0000313" key="3">
    <source>
        <dbReference type="Proteomes" id="UP001589733"/>
    </source>
</evidence>
<feature type="region of interest" description="Disordered" evidence="1">
    <location>
        <begin position="1"/>
        <end position="23"/>
    </location>
</feature>
<accession>A0ABV6B1T1</accession>